<keyword evidence="1" id="KW-0732">Signal</keyword>
<gene>
    <name evidence="2" type="ORF">ThimaDRAFT_4152</name>
</gene>
<proteinExistence type="predicted"/>
<feature type="chain" id="PRO_5003388828" evidence="1">
    <location>
        <begin position="29"/>
        <end position="72"/>
    </location>
</feature>
<dbReference type="EMBL" id="AFWV01000016">
    <property type="protein sequence ID" value="EGV16569.1"/>
    <property type="molecule type" value="Genomic_DNA"/>
</dbReference>
<protein>
    <submittedName>
        <fullName evidence="2">Uncharacterized protein</fullName>
    </submittedName>
</protein>
<dbReference type="AlphaFoldDB" id="F9UGU9"/>
<organism evidence="2 3">
    <name type="scientific">Thiocapsa marina 5811</name>
    <dbReference type="NCBI Taxonomy" id="768671"/>
    <lineage>
        <taxon>Bacteria</taxon>
        <taxon>Pseudomonadati</taxon>
        <taxon>Pseudomonadota</taxon>
        <taxon>Gammaproteobacteria</taxon>
        <taxon>Chromatiales</taxon>
        <taxon>Chromatiaceae</taxon>
        <taxon>Thiocapsa</taxon>
    </lineage>
</organism>
<evidence type="ECO:0000256" key="1">
    <source>
        <dbReference type="SAM" id="SignalP"/>
    </source>
</evidence>
<accession>F9UGU9</accession>
<dbReference type="Proteomes" id="UP000005459">
    <property type="component" value="Unassembled WGS sequence"/>
</dbReference>
<dbReference type="STRING" id="768671.ThimaDRAFT_4152"/>
<feature type="signal peptide" evidence="1">
    <location>
        <begin position="1"/>
        <end position="28"/>
    </location>
</feature>
<name>F9UGU9_9GAMM</name>
<reference evidence="2 3" key="1">
    <citation type="submission" date="2011-06" db="EMBL/GenBank/DDBJ databases">
        <title>The draft genome of Thiocapsa marina 5811.</title>
        <authorList>
            <consortium name="US DOE Joint Genome Institute (JGI-PGF)"/>
            <person name="Lucas S."/>
            <person name="Han J."/>
            <person name="Cheng J.-F."/>
            <person name="Goodwin L."/>
            <person name="Pitluck S."/>
            <person name="Peters L."/>
            <person name="Land M.L."/>
            <person name="Hauser L."/>
            <person name="Vogl K."/>
            <person name="Liu Z."/>
            <person name="Imhoff J."/>
            <person name="Thiel V."/>
            <person name="Frigaard N.-U."/>
            <person name="Bryant D."/>
            <person name="Woyke T.J."/>
        </authorList>
    </citation>
    <scope>NUCLEOTIDE SEQUENCE [LARGE SCALE GENOMIC DNA]</scope>
    <source>
        <strain evidence="2 3">5811</strain>
    </source>
</reference>
<evidence type="ECO:0000313" key="2">
    <source>
        <dbReference type="EMBL" id="EGV16569.1"/>
    </source>
</evidence>
<sequence length="72" mass="7916">MRKALFPRLASGLLTTSVLTSVSIAVFAESSVIVEPDLVDIRDVIPDVVLDIRYGFRLLQSALTYTESDHHG</sequence>
<keyword evidence="3" id="KW-1185">Reference proteome</keyword>
<evidence type="ECO:0000313" key="3">
    <source>
        <dbReference type="Proteomes" id="UP000005459"/>
    </source>
</evidence>